<dbReference type="Pfam" id="PF00210">
    <property type="entry name" value="Ferritin"/>
    <property type="match status" value="1"/>
</dbReference>
<dbReference type="CDD" id="cd01056">
    <property type="entry name" value="Euk_Ferritin"/>
    <property type="match status" value="1"/>
</dbReference>
<keyword evidence="5" id="KW-0964">Secreted</keyword>
<reference evidence="18" key="1">
    <citation type="submission" date="2015-11" db="EMBL/GenBank/DDBJ databases">
        <title>De novo transcriptome assembly of four potential Pierce s Disease insect vectors from Arizona vineyards.</title>
        <authorList>
            <person name="Tassone E.E."/>
        </authorList>
    </citation>
    <scope>NUCLEOTIDE SEQUENCE</scope>
</reference>
<evidence type="ECO:0000256" key="8">
    <source>
        <dbReference type="ARBA" id="ARBA00023002"/>
    </source>
</evidence>
<feature type="binding site" evidence="14">
    <location>
        <position position="87"/>
    </location>
    <ligand>
        <name>Fe cation</name>
        <dbReference type="ChEBI" id="CHEBI:24875"/>
        <label>1</label>
    </ligand>
</feature>
<dbReference type="InterPro" id="IPR001519">
    <property type="entry name" value="Ferritin"/>
</dbReference>
<dbReference type="GO" id="GO:0004322">
    <property type="term" value="F:ferroxidase activity"/>
    <property type="evidence" value="ECO:0007669"/>
    <property type="project" value="UniProtKB-EC"/>
</dbReference>
<feature type="binding site" evidence="14">
    <location>
        <position position="90"/>
    </location>
    <ligand>
        <name>Fe cation</name>
        <dbReference type="ChEBI" id="CHEBI:24875"/>
        <label>1</label>
    </ligand>
</feature>
<dbReference type="InterPro" id="IPR012347">
    <property type="entry name" value="Ferritin-like"/>
</dbReference>
<keyword evidence="8 15" id="KW-0560">Oxidoreductase</keyword>
<dbReference type="GO" id="GO:0005794">
    <property type="term" value="C:Golgi apparatus"/>
    <property type="evidence" value="ECO:0007669"/>
    <property type="project" value="UniProtKB-SubCell"/>
</dbReference>
<dbReference type="GO" id="GO:0006879">
    <property type="term" value="P:intracellular iron ion homeostasis"/>
    <property type="evidence" value="ECO:0007669"/>
    <property type="project" value="UniProtKB-KW"/>
</dbReference>
<comment type="subunit">
    <text evidence="13">Oligomer of 12 light (L) chains and 12 heavy (H) chains; L and H chains are disulfide-linked. The functional molecule forms a roughly spherical shell with a diameter of 12 nm and contains a central cavity into which the insoluble ferric iron core is deposited.</text>
</comment>
<comment type="subcellular location">
    <subcellularLocation>
        <location evidence="1">Golgi apparatus</location>
    </subcellularLocation>
    <subcellularLocation>
        <location evidence="2">Secreted</location>
    </subcellularLocation>
</comment>
<dbReference type="PROSITE" id="PS50905">
    <property type="entry name" value="FERRITIN_LIKE"/>
    <property type="match status" value="1"/>
</dbReference>
<keyword evidence="4 15" id="KW-0409">Iron storage</keyword>
<keyword evidence="6 14" id="KW-0479">Metal-binding</keyword>
<evidence type="ECO:0000256" key="12">
    <source>
        <dbReference type="ARBA" id="ARBA00047990"/>
    </source>
</evidence>
<evidence type="ECO:0000256" key="13">
    <source>
        <dbReference type="ARBA" id="ARBA00063343"/>
    </source>
</evidence>
<comment type="function">
    <text evidence="15">Stores iron in a soluble, non-toxic, readily available form. Important for iron homeostasis. Iron is taken up in the ferrous form and deposited as ferric hydroxides after oxidation.</text>
</comment>
<dbReference type="GO" id="GO:0008198">
    <property type="term" value="F:ferrous iron binding"/>
    <property type="evidence" value="ECO:0007669"/>
    <property type="project" value="TreeGrafter"/>
</dbReference>
<evidence type="ECO:0000259" key="17">
    <source>
        <dbReference type="PROSITE" id="PS50905"/>
    </source>
</evidence>
<protein>
    <recommendedName>
        <fullName evidence="15">Ferritin</fullName>
        <ecNumber evidence="15">1.16.3.1</ecNumber>
    </recommendedName>
</protein>
<keyword evidence="9 14" id="KW-0408">Iron</keyword>
<sequence length="210" mass="24118">MKHIFVFTLLCIISAIYADELHCKLPDANVPTEWKTMVSDCTRKMRDQVNTELQAAMTYLAMGSHFLQDTVNRPGFAKFFLESASEERQHALKLMEYLLMRGELTTHIEFDKLIDNPKPLATSWSNGVDALKSALDLETKVTSRIREIITTCEEPANKYNDYHLVDWLTADFLDEQYKGQRDLAGKISTLSKMMKEHGVLGEFLYDKTLL</sequence>
<evidence type="ECO:0000256" key="14">
    <source>
        <dbReference type="PIRSR" id="PIRSR601519-1"/>
    </source>
</evidence>
<evidence type="ECO:0000256" key="7">
    <source>
        <dbReference type="ARBA" id="ARBA00022729"/>
    </source>
</evidence>
<feature type="binding site" evidence="14">
    <location>
        <position position="52"/>
    </location>
    <ligand>
        <name>Fe cation</name>
        <dbReference type="ChEBI" id="CHEBI:24875"/>
        <label>1</label>
    </ligand>
</feature>
<feature type="signal peptide" evidence="16">
    <location>
        <begin position="1"/>
        <end position="18"/>
    </location>
</feature>
<accession>A0A1B6F9S5</accession>
<organism evidence="18">
    <name type="scientific">Cuerna arida</name>
    <dbReference type="NCBI Taxonomy" id="1464854"/>
    <lineage>
        <taxon>Eukaryota</taxon>
        <taxon>Metazoa</taxon>
        <taxon>Ecdysozoa</taxon>
        <taxon>Arthropoda</taxon>
        <taxon>Hexapoda</taxon>
        <taxon>Insecta</taxon>
        <taxon>Pterygota</taxon>
        <taxon>Neoptera</taxon>
        <taxon>Paraneoptera</taxon>
        <taxon>Hemiptera</taxon>
        <taxon>Auchenorrhyncha</taxon>
        <taxon>Membracoidea</taxon>
        <taxon>Cicadellidae</taxon>
        <taxon>Cicadellinae</taxon>
        <taxon>Proconiini</taxon>
        <taxon>Cuerna</taxon>
    </lineage>
</organism>
<name>A0A1B6F9S5_9HEMI</name>
<dbReference type="InterPro" id="IPR008331">
    <property type="entry name" value="Ferritin_DPS_dom"/>
</dbReference>
<dbReference type="EC" id="1.16.3.1" evidence="15"/>
<evidence type="ECO:0000256" key="16">
    <source>
        <dbReference type="SAM" id="SignalP"/>
    </source>
</evidence>
<dbReference type="SUPFAM" id="SSF47240">
    <property type="entry name" value="Ferritin-like"/>
    <property type="match status" value="1"/>
</dbReference>
<evidence type="ECO:0000256" key="9">
    <source>
        <dbReference type="ARBA" id="ARBA00023004"/>
    </source>
</evidence>
<gene>
    <name evidence="18" type="ORF">g.13396</name>
</gene>
<dbReference type="AlphaFoldDB" id="A0A1B6F9S5"/>
<feature type="binding site" evidence="14">
    <location>
        <position position="176"/>
    </location>
    <ligand>
        <name>Fe cation</name>
        <dbReference type="ChEBI" id="CHEBI:24875"/>
        <label>1</label>
    </ligand>
</feature>
<evidence type="ECO:0000256" key="2">
    <source>
        <dbReference type="ARBA" id="ARBA00004613"/>
    </source>
</evidence>
<dbReference type="PANTHER" id="PTHR11431">
    <property type="entry name" value="FERRITIN"/>
    <property type="match status" value="1"/>
</dbReference>
<keyword evidence="11" id="KW-1015">Disulfide bond</keyword>
<dbReference type="GO" id="GO:0006826">
    <property type="term" value="P:iron ion transport"/>
    <property type="evidence" value="ECO:0007669"/>
    <property type="project" value="InterPro"/>
</dbReference>
<feature type="chain" id="PRO_5008582694" description="Ferritin" evidence="16">
    <location>
        <begin position="19"/>
        <end position="210"/>
    </location>
</feature>
<dbReference type="InterPro" id="IPR009040">
    <property type="entry name" value="Ferritin-like_diiron"/>
</dbReference>
<feature type="binding site" evidence="14">
    <location>
        <position position="138"/>
    </location>
    <ligand>
        <name>Fe cation</name>
        <dbReference type="ChEBI" id="CHEBI:24875"/>
        <label>1</label>
    </ligand>
</feature>
<evidence type="ECO:0000313" key="18">
    <source>
        <dbReference type="EMBL" id="JAS47002.1"/>
    </source>
</evidence>
<proteinExistence type="inferred from homology"/>
<dbReference type="FunFam" id="1.20.1260.10:FF:000017">
    <property type="entry name" value="Ferritin"/>
    <property type="match status" value="1"/>
</dbReference>
<evidence type="ECO:0000256" key="1">
    <source>
        <dbReference type="ARBA" id="ARBA00004555"/>
    </source>
</evidence>
<dbReference type="EMBL" id="GECZ01022767">
    <property type="protein sequence ID" value="JAS47002.1"/>
    <property type="molecule type" value="Transcribed_RNA"/>
</dbReference>
<feature type="domain" description="Ferritin-like diiron" evidence="17">
    <location>
        <begin position="35"/>
        <end position="194"/>
    </location>
</feature>
<evidence type="ECO:0000256" key="10">
    <source>
        <dbReference type="ARBA" id="ARBA00023034"/>
    </source>
</evidence>
<dbReference type="InterPro" id="IPR009078">
    <property type="entry name" value="Ferritin-like_SF"/>
</dbReference>
<comment type="catalytic activity">
    <reaction evidence="12 15">
        <text>4 Fe(2+) + O2 + 4 H(+) = 4 Fe(3+) + 2 H2O</text>
        <dbReference type="Rhea" id="RHEA:11148"/>
        <dbReference type="ChEBI" id="CHEBI:15377"/>
        <dbReference type="ChEBI" id="CHEBI:15378"/>
        <dbReference type="ChEBI" id="CHEBI:15379"/>
        <dbReference type="ChEBI" id="CHEBI:29033"/>
        <dbReference type="ChEBI" id="CHEBI:29034"/>
        <dbReference type="EC" id="1.16.3.1"/>
    </reaction>
</comment>
<dbReference type="Gene3D" id="1.20.1260.10">
    <property type="match status" value="1"/>
</dbReference>
<evidence type="ECO:0000256" key="15">
    <source>
        <dbReference type="RuleBase" id="RU361145"/>
    </source>
</evidence>
<evidence type="ECO:0000256" key="4">
    <source>
        <dbReference type="ARBA" id="ARBA00022434"/>
    </source>
</evidence>
<dbReference type="PANTHER" id="PTHR11431:SF43">
    <property type="entry name" value="FERRITIN"/>
    <property type="match status" value="1"/>
</dbReference>
<keyword evidence="7 16" id="KW-0732">Signal</keyword>
<comment type="similarity">
    <text evidence="3 15">Belongs to the ferritin family.</text>
</comment>
<keyword evidence="10" id="KW-0333">Golgi apparatus</keyword>
<dbReference type="GO" id="GO:0008199">
    <property type="term" value="F:ferric iron binding"/>
    <property type="evidence" value="ECO:0007669"/>
    <property type="project" value="InterPro"/>
</dbReference>
<dbReference type="GO" id="GO:0005576">
    <property type="term" value="C:extracellular region"/>
    <property type="evidence" value="ECO:0007669"/>
    <property type="project" value="UniProtKB-SubCell"/>
</dbReference>
<evidence type="ECO:0000256" key="5">
    <source>
        <dbReference type="ARBA" id="ARBA00022525"/>
    </source>
</evidence>
<evidence type="ECO:0000256" key="11">
    <source>
        <dbReference type="ARBA" id="ARBA00023157"/>
    </source>
</evidence>
<evidence type="ECO:0000256" key="3">
    <source>
        <dbReference type="ARBA" id="ARBA00007513"/>
    </source>
</evidence>
<evidence type="ECO:0000256" key="6">
    <source>
        <dbReference type="ARBA" id="ARBA00022723"/>
    </source>
</evidence>